<dbReference type="EMBL" id="UINC01051348">
    <property type="protein sequence ID" value="SVB65401.1"/>
    <property type="molecule type" value="Genomic_DNA"/>
</dbReference>
<dbReference type="InterPro" id="IPR036416">
    <property type="entry name" value="Pept_tRNA_hydro_sf"/>
</dbReference>
<name>A0A382FTW7_9ZZZZ</name>
<reference evidence="6" key="1">
    <citation type="submission" date="2018-05" db="EMBL/GenBank/DDBJ databases">
        <authorList>
            <person name="Lanie J.A."/>
            <person name="Ng W.-L."/>
            <person name="Kazmierczak K.M."/>
            <person name="Andrzejewski T.M."/>
            <person name="Davidsen T.M."/>
            <person name="Wayne K.J."/>
            <person name="Tettelin H."/>
            <person name="Glass J.I."/>
            <person name="Rusch D."/>
            <person name="Podicherti R."/>
            <person name="Tsui H.-C.T."/>
            <person name="Winkler M.E."/>
        </authorList>
    </citation>
    <scope>NUCLEOTIDE SEQUENCE</scope>
</reference>
<keyword evidence="4" id="KW-0694">RNA-binding</keyword>
<sequence>VFLILGLGNPGPRYELTRHNAGFWVVDNLAEKYNIRLDRHKYFSLYGKGEVEGLEVVLAKPMTYMNESGKAAKSLLSAFNLSPERMLVIHDEIDFPLGRIKKKFKGGDGGQLGIRSTIQSIRTGEFARVRVGIGRPEDKDDIVDYVLSPFDEEDSGLLNEVMEQAVQTVEVALKELNKRSKSTED</sequence>
<dbReference type="InterPro" id="IPR018171">
    <property type="entry name" value="Pept_tRNA_hydro_CS"/>
</dbReference>
<dbReference type="CDD" id="cd00462">
    <property type="entry name" value="PTH"/>
    <property type="match status" value="1"/>
</dbReference>
<comment type="similarity">
    <text evidence="5">Belongs to the PTH family.</text>
</comment>
<keyword evidence="2" id="KW-0820">tRNA-binding</keyword>
<accession>A0A382FTW7</accession>
<gene>
    <name evidence="6" type="ORF">METZ01_LOCUS218255</name>
</gene>
<dbReference type="GO" id="GO:0004045">
    <property type="term" value="F:peptidyl-tRNA hydrolase activity"/>
    <property type="evidence" value="ECO:0007669"/>
    <property type="project" value="UniProtKB-EC"/>
</dbReference>
<feature type="non-terminal residue" evidence="6">
    <location>
        <position position="1"/>
    </location>
</feature>
<evidence type="ECO:0000256" key="4">
    <source>
        <dbReference type="ARBA" id="ARBA00022884"/>
    </source>
</evidence>
<keyword evidence="3" id="KW-0378">Hydrolase</keyword>
<dbReference type="SUPFAM" id="SSF53178">
    <property type="entry name" value="Peptidyl-tRNA hydrolase-like"/>
    <property type="match status" value="1"/>
</dbReference>
<dbReference type="PROSITE" id="PS01195">
    <property type="entry name" value="PEPT_TRNA_HYDROL_1"/>
    <property type="match status" value="1"/>
</dbReference>
<dbReference type="HAMAP" id="MF_00083">
    <property type="entry name" value="Pept_tRNA_hydro_bact"/>
    <property type="match status" value="1"/>
</dbReference>
<evidence type="ECO:0000313" key="6">
    <source>
        <dbReference type="EMBL" id="SVB65401.1"/>
    </source>
</evidence>
<dbReference type="NCBIfam" id="TIGR00447">
    <property type="entry name" value="pth"/>
    <property type="match status" value="1"/>
</dbReference>
<dbReference type="InterPro" id="IPR001328">
    <property type="entry name" value="Pept_tRNA_hydro"/>
</dbReference>
<dbReference type="EC" id="3.1.1.29" evidence="1"/>
<dbReference type="PANTHER" id="PTHR17224">
    <property type="entry name" value="PEPTIDYL-TRNA HYDROLASE"/>
    <property type="match status" value="1"/>
</dbReference>
<dbReference type="Pfam" id="PF01195">
    <property type="entry name" value="Pept_tRNA_hydro"/>
    <property type="match status" value="1"/>
</dbReference>
<proteinExistence type="inferred from homology"/>
<evidence type="ECO:0000256" key="3">
    <source>
        <dbReference type="ARBA" id="ARBA00022801"/>
    </source>
</evidence>
<dbReference type="GO" id="GO:0000049">
    <property type="term" value="F:tRNA binding"/>
    <property type="evidence" value="ECO:0007669"/>
    <property type="project" value="UniProtKB-KW"/>
</dbReference>
<dbReference type="FunFam" id="3.40.50.1470:FF:000001">
    <property type="entry name" value="Peptidyl-tRNA hydrolase"/>
    <property type="match status" value="1"/>
</dbReference>
<organism evidence="6">
    <name type="scientific">marine metagenome</name>
    <dbReference type="NCBI Taxonomy" id="408172"/>
    <lineage>
        <taxon>unclassified sequences</taxon>
        <taxon>metagenomes</taxon>
        <taxon>ecological metagenomes</taxon>
    </lineage>
</organism>
<dbReference type="Gene3D" id="3.40.50.1470">
    <property type="entry name" value="Peptidyl-tRNA hydrolase"/>
    <property type="match status" value="1"/>
</dbReference>
<evidence type="ECO:0000256" key="5">
    <source>
        <dbReference type="ARBA" id="ARBA00038063"/>
    </source>
</evidence>
<dbReference type="PANTHER" id="PTHR17224:SF1">
    <property type="entry name" value="PEPTIDYL-TRNA HYDROLASE"/>
    <property type="match status" value="1"/>
</dbReference>
<evidence type="ECO:0000256" key="2">
    <source>
        <dbReference type="ARBA" id="ARBA00022555"/>
    </source>
</evidence>
<dbReference type="AlphaFoldDB" id="A0A382FTW7"/>
<protein>
    <recommendedName>
        <fullName evidence="1">peptidyl-tRNA hydrolase</fullName>
        <ecNumber evidence="1">3.1.1.29</ecNumber>
    </recommendedName>
</protein>
<evidence type="ECO:0000256" key="1">
    <source>
        <dbReference type="ARBA" id="ARBA00013260"/>
    </source>
</evidence>